<comment type="catalytic activity">
    <reaction evidence="9">
        <text>a long chain fatty alcohol + a fatty acyl-CoA = a long-chain alcohol wax ester + CoA</text>
        <dbReference type="Rhea" id="RHEA:38443"/>
        <dbReference type="ChEBI" id="CHEBI:17135"/>
        <dbReference type="ChEBI" id="CHEBI:57287"/>
        <dbReference type="ChEBI" id="CHEBI:77636"/>
        <dbReference type="ChEBI" id="CHEBI:235323"/>
        <dbReference type="EC" id="2.3.1.75"/>
    </reaction>
</comment>
<comment type="pathway">
    <text evidence="4">Lipid metabolism.</text>
</comment>
<dbReference type="PANTHER" id="PTHR31650:SF34">
    <property type="entry name" value="O-ACYLTRANSFERASE WSD1-LIKE ISOFORM X1"/>
    <property type="match status" value="1"/>
</dbReference>
<dbReference type="GO" id="GO:0005886">
    <property type="term" value="C:plasma membrane"/>
    <property type="evidence" value="ECO:0007669"/>
    <property type="project" value="UniProtKB-SubCell"/>
</dbReference>
<keyword evidence="14" id="KW-1185">Reference proteome</keyword>
<evidence type="ECO:0000259" key="11">
    <source>
        <dbReference type="Pfam" id="PF03007"/>
    </source>
</evidence>
<evidence type="ECO:0008006" key="15">
    <source>
        <dbReference type="Google" id="ProtNLM"/>
    </source>
</evidence>
<dbReference type="GO" id="GO:0019432">
    <property type="term" value="P:triglyceride biosynthetic process"/>
    <property type="evidence" value="ECO:0007669"/>
    <property type="project" value="TreeGrafter"/>
</dbReference>
<evidence type="ECO:0000313" key="14">
    <source>
        <dbReference type="Proteomes" id="UP001064489"/>
    </source>
</evidence>
<dbReference type="PANTHER" id="PTHR31650">
    <property type="entry name" value="O-ACYLTRANSFERASE (WSD1-LIKE) FAMILY PROTEIN"/>
    <property type="match status" value="1"/>
</dbReference>
<comment type="catalytic activity">
    <reaction evidence="10">
        <text>an acyl-CoA + a 1,2-diacyl-sn-glycerol = a triacyl-sn-glycerol + CoA</text>
        <dbReference type="Rhea" id="RHEA:10868"/>
        <dbReference type="ChEBI" id="CHEBI:17815"/>
        <dbReference type="ChEBI" id="CHEBI:57287"/>
        <dbReference type="ChEBI" id="CHEBI:58342"/>
        <dbReference type="ChEBI" id="CHEBI:64615"/>
        <dbReference type="EC" id="2.3.1.20"/>
    </reaction>
</comment>
<sequence length="502" mass="55751">MEYLKVEEEGDQREPVSPTGQFLNSEALSLCILGVLELGVPISIDESQVDSIVKEVFLPTNPRFSSIMVEDENGEKQWKRVEVKIKDHIKTPIFPSGLSPKIYDKYIDDYISDIAMEKLPVTQPLWQIHLINYPASNSNAASTVIFKFHHSIGDGFSLIGVLLSCLQRADDPSLPLTFPSVPVSSSNKDASHTHQSYGLFKNVSRIFSVVTNTVSDFYWSIVKSSLLEDDMSPIRSGIAGVEFRPFSVLTMTFSLDHLKQIKSNIGATLNDVLTGIIFLGTRLYMEENSEGSSKANSTALVLLNTREFRGYVSIKEMIKPDSKTPWGNHFAFLHVPLPKLTDDDSNSYSNPLEFVWKTREIINAKKSSLGVYLTGRLLQVLKKLRGPEAAARYIHGTLKNVSMGITSLMGPVEPMTLANHPVTGLYFMVVGAPHSLVTTIMSYNGKLRIAIGAEKGLIDAQKLKSCIDNAFQTILKAACFVLFKLRAVILFVVPLNRKIFEA</sequence>
<dbReference type="AlphaFoldDB" id="A0AAD5NSB4"/>
<dbReference type="GO" id="GO:0047196">
    <property type="term" value="F:long-chain-alcohol O-fatty-acyltransferase activity"/>
    <property type="evidence" value="ECO:0007669"/>
    <property type="project" value="UniProtKB-EC"/>
</dbReference>
<feature type="domain" description="O-acyltransferase WSD1-like N-terminal" evidence="11">
    <location>
        <begin position="96"/>
        <end position="272"/>
    </location>
</feature>
<evidence type="ECO:0000256" key="5">
    <source>
        <dbReference type="ARBA" id="ARBA00022679"/>
    </source>
</evidence>
<evidence type="ECO:0000313" key="13">
    <source>
        <dbReference type="EMBL" id="KAI9177613.1"/>
    </source>
</evidence>
<dbReference type="Pfam" id="PF03007">
    <property type="entry name" value="WS_DGAT_cat"/>
    <property type="match status" value="1"/>
</dbReference>
<keyword evidence="7" id="KW-0012">Acyltransferase</keyword>
<keyword evidence="5" id="KW-0808">Transferase</keyword>
<dbReference type="InterPro" id="IPR045034">
    <property type="entry name" value="O-acyltransferase_WSD1-like"/>
</dbReference>
<comment type="pathway">
    <text evidence="3">Glycerolipid metabolism; triacylglycerol biosynthesis.</text>
</comment>
<dbReference type="InterPro" id="IPR004255">
    <property type="entry name" value="O-acyltransferase_WSD1_N"/>
</dbReference>
<proteinExistence type="inferred from homology"/>
<dbReference type="InterPro" id="IPR009721">
    <property type="entry name" value="O-acyltransferase_WSD1_C"/>
</dbReference>
<evidence type="ECO:0000256" key="7">
    <source>
        <dbReference type="ARBA" id="ARBA00023315"/>
    </source>
</evidence>
<keyword evidence="6" id="KW-0256">Endoplasmic reticulum</keyword>
<reference evidence="13" key="2">
    <citation type="submission" date="2023-02" db="EMBL/GenBank/DDBJ databases">
        <authorList>
            <person name="Swenson N.G."/>
            <person name="Wegrzyn J.L."/>
            <person name="Mcevoy S.L."/>
        </authorList>
    </citation>
    <scope>NUCLEOTIDE SEQUENCE</scope>
    <source>
        <strain evidence="13">91603</strain>
        <tissue evidence="13">Leaf</tissue>
    </source>
</reference>
<evidence type="ECO:0000256" key="6">
    <source>
        <dbReference type="ARBA" id="ARBA00022824"/>
    </source>
</evidence>
<dbReference type="EMBL" id="JAJSOW010000102">
    <property type="protein sequence ID" value="KAI9177613.1"/>
    <property type="molecule type" value="Genomic_DNA"/>
</dbReference>
<organism evidence="13 14">
    <name type="scientific">Acer negundo</name>
    <name type="common">Box elder</name>
    <dbReference type="NCBI Taxonomy" id="4023"/>
    <lineage>
        <taxon>Eukaryota</taxon>
        <taxon>Viridiplantae</taxon>
        <taxon>Streptophyta</taxon>
        <taxon>Embryophyta</taxon>
        <taxon>Tracheophyta</taxon>
        <taxon>Spermatophyta</taxon>
        <taxon>Magnoliopsida</taxon>
        <taxon>eudicotyledons</taxon>
        <taxon>Gunneridae</taxon>
        <taxon>Pentapetalae</taxon>
        <taxon>rosids</taxon>
        <taxon>malvids</taxon>
        <taxon>Sapindales</taxon>
        <taxon>Sapindaceae</taxon>
        <taxon>Hippocastanoideae</taxon>
        <taxon>Acereae</taxon>
        <taxon>Acer</taxon>
    </lineage>
</organism>
<comment type="subcellular location">
    <subcellularLocation>
        <location evidence="1">Cell membrane</location>
        <topology evidence="1">Single-pass membrane protein</topology>
    </subcellularLocation>
    <subcellularLocation>
        <location evidence="2">Endoplasmic reticulum membrane</location>
    </subcellularLocation>
</comment>
<name>A0AAD5NSB4_ACENE</name>
<evidence type="ECO:0000256" key="10">
    <source>
        <dbReference type="ARBA" id="ARBA00048109"/>
    </source>
</evidence>
<evidence type="ECO:0000256" key="2">
    <source>
        <dbReference type="ARBA" id="ARBA00004586"/>
    </source>
</evidence>
<accession>A0AAD5NSB4</accession>
<protein>
    <recommendedName>
        <fullName evidence="15">Diacylglycerol O-acyltransferase</fullName>
    </recommendedName>
</protein>
<evidence type="ECO:0000256" key="9">
    <source>
        <dbReference type="ARBA" id="ARBA00047604"/>
    </source>
</evidence>
<evidence type="ECO:0000256" key="4">
    <source>
        <dbReference type="ARBA" id="ARBA00005189"/>
    </source>
</evidence>
<gene>
    <name evidence="13" type="ORF">LWI28_017289</name>
</gene>
<reference evidence="13" key="1">
    <citation type="journal article" date="2022" name="Plant J.">
        <title>Strategies of tolerance reflected in two North American maple genomes.</title>
        <authorList>
            <person name="McEvoy S.L."/>
            <person name="Sezen U.U."/>
            <person name="Trouern-Trend A."/>
            <person name="McMahon S.M."/>
            <person name="Schaberg P.G."/>
            <person name="Yang J."/>
            <person name="Wegrzyn J.L."/>
            <person name="Swenson N.G."/>
        </authorList>
    </citation>
    <scope>NUCLEOTIDE SEQUENCE</scope>
    <source>
        <strain evidence="13">91603</strain>
    </source>
</reference>
<evidence type="ECO:0000256" key="1">
    <source>
        <dbReference type="ARBA" id="ARBA00004162"/>
    </source>
</evidence>
<dbReference type="GO" id="GO:0005789">
    <property type="term" value="C:endoplasmic reticulum membrane"/>
    <property type="evidence" value="ECO:0007669"/>
    <property type="project" value="UniProtKB-SubCell"/>
</dbReference>
<dbReference type="Pfam" id="PF06974">
    <property type="entry name" value="WS_DGAT_C"/>
    <property type="match status" value="1"/>
</dbReference>
<evidence type="ECO:0000256" key="3">
    <source>
        <dbReference type="ARBA" id="ARBA00004771"/>
    </source>
</evidence>
<evidence type="ECO:0000256" key="8">
    <source>
        <dbReference type="ARBA" id="ARBA00024360"/>
    </source>
</evidence>
<comment type="caution">
    <text evidence="13">The sequence shown here is derived from an EMBL/GenBank/DDBJ whole genome shotgun (WGS) entry which is preliminary data.</text>
</comment>
<evidence type="ECO:0000259" key="12">
    <source>
        <dbReference type="Pfam" id="PF06974"/>
    </source>
</evidence>
<dbReference type="GO" id="GO:0004144">
    <property type="term" value="F:diacylglycerol O-acyltransferase activity"/>
    <property type="evidence" value="ECO:0007669"/>
    <property type="project" value="UniProtKB-EC"/>
</dbReference>
<dbReference type="Proteomes" id="UP001064489">
    <property type="component" value="Chromosome 5"/>
</dbReference>
<comment type="similarity">
    <text evidence="8">In the N-terminal section; belongs to the long-chain O-acyltransferase family.</text>
</comment>
<feature type="domain" description="O-acyltransferase WSD1 C-terminal" evidence="12">
    <location>
        <begin position="326"/>
        <end position="474"/>
    </location>
</feature>